<accession>A0A7R9KF10</accession>
<evidence type="ECO:0000259" key="7">
    <source>
        <dbReference type="PROSITE" id="PS50076"/>
    </source>
</evidence>
<comment type="subcellular location">
    <subcellularLocation>
        <location evidence="2">Cytoplasm</location>
    </subcellularLocation>
    <subcellularLocation>
        <location evidence="1">Nucleus</location>
    </subcellularLocation>
</comment>
<evidence type="ECO:0000313" key="8">
    <source>
        <dbReference type="EMBL" id="CAD7621739.1"/>
    </source>
</evidence>
<feature type="domain" description="J" evidence="7">
    <location>
        <begin position="11"/>
        <end position="77"/>
    </location>
</feature>
<dbReference type="Pfam" id="PF00226">
    <property type="entry name" value="DnaJ"/>
    <property type="match status" value="1"/>
</dbReference>
<dbReference type="GO" id="GO:0000390">
    <property type="term" value="P:spliceosomal complex disassembly"/>
    <property type="evidence" value="ECO:0007669"/>
    <property type="project" value="TreeGrafter"/>
</dbReference>
<dbReference type="GO" id="GO:0003676">
    <property type="term" value="F:nucleic acid binding"/>
    <property type="evidence" value="ECO:0007669"/>
    <property type="project" value="InterPro"/>
</dbReference>
<dbReference type="Gene3D" id="1.10.287.110">
    <property type="entry name" value="DnaJ domain"/>
    <property type="match status" value="1"/>
</dbReference>
<feature type="coiled-coil region" evidence="6">
    <location>
        <begin position="87"/>
        <end position="154"/>
    </location>
</feature>
<dbReference type="Proteomes" id="UP000759131">
    <property type="component" value="Unassembled WGS sequence"/>
</dbReference>
<organism evidence="8">
    <name type="scientific">Medioppia subpectinata</name>
    <dbReference type="NCBI Taxonomy" id="1979941"/>
    <lineage>
        <taxon>Eukaryota</taxon>
        <taxon>Metazoa</taxon>
        <taxon>Ecdysozoa</taxon>
        <taxon>Arthropoda</taxon>
        <taxon>Chelicerata</taxon>
        <taxon>Arachnida</taxon>
        <taxon>Acari</taxon>
        <taxon>Acariformes</taxon>
        <taxon>Sarcoptiformes</taxon>
        <taxon>Oribatida</taxon>
        <taxon>Brachypylina</taxon>
        <taxon>Oppioidea</taxon>
        <taxon>Oppiidae</taxon>
        <taxon>Medioppia</taxon>
    </lineage>
</organism>
<dbReference type="GO" id="GO:0005681">
    <property type="term" value="C:spliceosomal complex"/>
    <property type="evidence" value="ECO:0007669"/>
    <property type="project" value="TreeGrafter"/>
</dbReference>
<dbReference type="PROSITE" id="PS50076">
    <property type="entry name" value="DNAJ_2"/>
    <property type="match status" value="1"/>
</dbReference>
<dbReference type="SUPFAM" id="SSF46565">
    <property type="entry name" value="Chaperone J-domain"/>
    <property type="match status" value="1"/>
</dbReference>
<evidence type="ECO:0000256" key="5">
    <source>
        <dbReference type="ARBA" id="ARBA00023242"/>
    </source>
</evidence>
<keyword evidence="3" id="KW-0963">Cytoplasm</keyword>
<dbReference type="PRINTS" id="PR00625">
    <property type="entry name" value="JDOMAIN"/>
</dbReference>
<dbReference type="SUPFAM" id="SSF54928">
    <property type="entry name" value="RNA-binding domain, RBD"/>
    <property type="match status" value="1"/>
</dbReference>
<keyword evidence="9" id="KW-1185">Reference proteome</keyword>
<dbReference type="SMART" id="SM00271">
    <property type="entry name" value="DnaJ"/>
    <property type="match status" value="1"/>
</dbReference>
<keyword evidence="4" id="KW-0143">Chaperone</keyword>
<evidence type="ECO:0000256" key="4">
    <source>
        <dbReference type="ARBA" id="ARBA00023186"/>
    </source>
</evidence>
<dbReference type="CDD" id="cd06257">
    <property type="entry name" value="DnaJ"/>
    <property type="match status" value="1"/>
</dbReference>
<dbReference type="GO" id="GO:0005737">
    <property type="term" value="C:cytoplasm"/>
    <property type="evidence" value="ECO:0007669"/>
    <property type="project" value="UniProtKB-SubCell"/>
</dbReference>
<dbReference type="AlphaFoldDB" id="A0A7R9KF10"/>
<keyword evidence="5" id="KW-0539">Nucleus</keyword>
<dbReference type="InterPro" id="IPR001623">
    <property type="entry name" value="DnaJ_domain"/>
</dbReference>
<evidence type="ECO:0000256" key="2">
    <source>
        <dbReference type="ARBA" id="ARBA00004496"/>
    </source>
</evidence>
<evidence type="ECO:0000256" key="6">
    <source>
        <dbReference type="SAM" id="Coils"/>
    </source>
</evidence>
<evidence type="ECO:0000313" key="9">
    <source>
        <dbReference type="Proteomes" id="UP000759131"/>
    </source>
</evidence>
<dbReference type="InterPro" id="IPR035979">
    <property type="entry name" value="RBD_domain_sf"/>
</dbReference>
<dbReference type="InterPro" id="IPR012677">
    <property type="entry name" value="Nucleotide-bd_a/b_plait_sf"/>
</dbReference>
<proteinExistence type="predicted"/>
<dbReference type="EMBL" id="CAJPIZ010000736">
    <property type="protein sequence ID" value="CAG2102169.1"/>
    <property type="molecule type" value="Genomic_DNA"/>
</dbReference>
<dbReference type="InterPro" id="IPR036869">
    <property type="entry name" value="J_dom_sf"/>
</dbReference>
<sequence length="302" mass="35538">MAKMSDILKQDLYELLSITYEATEQEIRSSYRRLARECHPDKCPDNPEAAKKLWDQLQEALKVLTDETAKSAYDRLLKARKANALRHKQLDQKRQKLKDKLDAREKSAKEDVLSEAEAVDQLKREIERLRKEGSKQVETENEILKQQIEEELKQKIESDLKKSQLLPKLKIIRKSKEFELSSDNLSDYLSKFGEINGLVLTKNKKKALIEFNDYKQTLNVFDNRHQFEHLFTIEWIGDKPDINEKTAETVDISNTNHLNDINMKPNEDFSNDYESIVLRNMRAAEERKRLIKQMQEQDSQQD</sequence>
<dbReference type="PANTHER" id="PTHR44313:SF1">
    <property type="entry name" value="DNAJ HOMOLOG SUBFAMILY C MEMBER 17"/>
    <property type="match status" value="1"/>
</dbReference>
<dbReference type="OrthoDB" id="259708at2759"/>
<gene>
    <name evidence="8" type="ORF">OSB1V03_LOCUS2209</name>
</gene>
<dbReference type="Gene3D" id="3.30.70.330">
    <property type="match status" value="1"/>
</dbReference>
<evidence type="ECO:0000256" key="3">
    <source>
        <dbReference type="ARBA" id="ARBA00022490"/>
    </source>
</evidence>
<evidence type="ECO:0000256" key="1">
    <source>
        <dbReference type="ARBA" id="ARBA00004123"/>
    </source>
</evidence>
<dbReference type="PANTHER" id="PTHR44313">
    <property type="entry name" value="DNAJ HOMOLOG SUBFAMILY C MEMBER 17"/>
    <property type="match status" value="1"/>
</dbReference>
<name>A0A7R9KF10_9ACAR</name>
<dbReference type="EMBL" id="OC855311">
    <property type="protein sequence ID" value="CAD7621739.1"/>
    <property type="molecule type" value="Genomic_DNA"/>
</dbReference>
<reference evidence="8" key="1">
    <citation type="submission" date="2020-11" db="EMBL/GenBank/DDBJ databases">
        <authorList>
            <person name="Tran Van P."/>
        </authorList>
    </citation>
    <scope>NUCLEOTIDE SEQUENCE</scope>
</reference>
<protein>
    <recommendedName>
        <fullName evidence="7">J domain-containing protein</fullName>
    </recommendedName>
</protein>
<dbReference type="InterPro" id="IPR052094">
    <property type="entry name" value="Pre-mRNA-splicing_ERAD"/>
</dbReference>
<keyword evidence="6" id="KW-0175">Coiled coil</keyword>